<dbReference type="NCBIfam" id="TIGR03626">
    <property type="entry name" value="L3_arch"/>
    <property type="match status" value="1"/>
</dbReference>
<keyword evidence="4 8" id="KW-0689">Ribosomal protein</keyword>
<dbReference type="PANTHER" id="PTHR11363">
    <property type="entry name" value="60S RIBOSOMAL PROTEIN L3-RELATED"/>
    <property type="match status" value="1"/>
</dbReference>
<dbReference type="EMBL" id="AY534910">
    <property type="protein sequence ID" value="AAT10147.1"/>
    <property type="molecule type" value="Genomic_DNA"/>
</dbReference>
<dbReference type="GO" id="GO:0003735">
    <property type="term" value="F:structural constituent of ribosome"/>
    <property type="evidence" value="ECO:0007669"/>
    <property type="project" value="UniProtKB-UniRule"/>
</dbReference>
<dbReference type="PANTHER" id="PTHR11363:SF5">
    <property type="entry name" value="LARGE RIBOSOMAL SUBUNIT PROTEIN UL3"/>
    <property type="match status" value="1"/>
</dbReference>
<dbReference type="AlphaFoldDB" id="Q673S9"/>
<dbReference type="SUPFAM" id="SSF50447">
    <property type="entry name" value="Translation proteins"/>
    <property type="match status" value="1"/>
</dbReference>
<dbReference type="GO" id="GO:0006412">
    <property type="term" value="P:translation"/>
    <property type="evidence" value="ECO:0007669"/>
    <property type="project" value="UniProtKB-UniRule"/>
</dbReference>
<gene>
    <name evidence="8" type="primary">rplC</name>
</gene>
<dbReference type="Gene3D" id="2.40.30.10">
    <property type="entry name" value="Translation factors"/>
    <property type="match status" value="1"/>
</dbReference>
<evidence type="ECO:0000256" key="7">
    <source>
        <dbReference type="NCBIfam" id="TIGR03626"/>
    </source>
</evidence>
<dbReference type="GO" id="GO:0019843">
    <property type="term" value="F:rRNA binding"/>
    <property type="evidence" value="ECO:0007669"/>
    <property type="project" value="UniProtKB-KW"/>
</dbReference>
<name>Q673S9_9ARCH</name>
<dbReference type="Pfam" id="PF00297">
    <property type="entry name" value="Ribosomal_L3"/>
    <property type="match status" value="1"/>
</dbReference>
<accession>Q673S9</accession>
<evidence type="ECO:0000313" key="8">
    <source>
        <dbReference type="EMBL" id="AAT10147.1"/>
    </source>
</evidence>
<dbReference type="InterPro" id="IPR044892">
    <property type="entry name" value="Ribosomal_L3_dom_3_arc_sf"/>
</dbReference>
<dbReference type="NCBIfam" id="NF003261">
    <property type="entry name" value="PRK04231.1"/>
    <property type="match status" value="1"/>
</dbReference>
<dbReference type="Gene3D" id="4.10.960.10">
    <property type="entry name" value="Ribosomal protein L3, domain 3"/>
    <property type="match status" value="1"/>
</dbReference>
<dbReference type="GO" id="GO:0022625">
    <property type="term" value="C:cytosolic large ribosomal subunit"/>
    <property type="evidence" value="ECO:0007669"/>
    <property type="project" value="UniProtKB-UniRule"/>
</dbReference>
<proteinExistence type="inferred from homology"/>
<evidence type="ECO:0000256" key="4">
    <source>
        <dbReference type="ARBA" id="ARBA00022980"/>
    </source>
</evidence>
<reference evidence="8" key="1">
    <citation type="journal article" date="2004" name="Environ. Microbiol.">
        <title>Analysis of a genome fragment of a deep-sea uncultivated Group II euryarchaeote containing 16S rDNA, a spectinomycin-like operon and several energy metabolism genes.</title>
        <authorList>
            <person name="Moreira D."/>
            <person name="Rodriguez-Valera F."/>
            <person name="Lopez-Garcia P."/>
        </authorList>
    </citation>
    <scope>NUCLEOTIDE SEQUENCE</scope>
</reference>
<dbReference type="InterPro" id="IPR009000">
    <property type="entry name" value="Transl_B-barrel_sf"/>
</dbReference>
<organism evidence="8">
    <name type="scientific">uncultured marine group II euryarchaeote DeepAnt-JyKC7</name>
    <dbReference type="NCBI Taxonomy" id="274855"/>
    <lineage>
        <taxon>Archaea</taxon>
        <taxon>Methanobacteriati</taxon>
        <taxon>Thermoplasmatota</taxon>
        <taxon>Candidatus Poseidoniia</taxon>
        <taxon>Candidatus Poseidoniales</taxon>
        <taxon>environmental samples</taxon>
    </lineage>
</organism>
<comment type="similarity">
    <text evidence="1">Belongs to the universal ribosomal protein uL3 family.</text>
</comment>
<dbReference type="InterPro" id="IPR000597">
    <property type="entry name" value="Ribosomal_uL3"/>
</dbReference>
<dbReference type="InterPro" id="IPR045077">
    <property type="entry name" value="L3_arc_euk"/>
</dbReference>
<keyword evidence="3" id="KW-0694">RNA-binding</keyword>
<evidence type="ECO:0000256" key="2">
    <source>
        <dbReference type="ARBA" id="ARBA00022730"/>
    </source>
</evidence>
<sequence>MADRHRPKRGSMGFSPRKRAIRPFGRITSWPETESSEIRVQGFAGWKAGMTHVLMRDTNPHSTSAGQEIRKAVTVVEVPPMKVLAVRGYHMTPYGMQTAGEIWADSSSGPDGLMPRFANQTRGDRDIEEGRKPAKRAGRIPVREGGMNGDALAALTDSNLCEVRLIVATQPALVKSVPSKTPVIMEVGLVGGDTGAKLEWAHERLGGEIGIDDVYEAGKELDVVGITKGKGWQGVIKRFGVKLLSHKNSKRRRQIGNMGDFGTGYVRKTIRQAGQMGYHKRTELNKRILRISNPGESDVTPAGGFLHYGEVTNPYMVLEGSLPGPAKRLLRFRDPVRPHTNVFDVDLTYVSTSSKQGV</sequence>
<dbReference type="InterPro" id="IPR019928">
    <property type="entry name" value="Ribosomal_uL3_arc"/>
</dbReference>
<keyword evidence="2" id="KW-0699">rRNA-binding</keyword>
<evidence type="ECO:0000256" key="5">
    <source>
        <dbReference type="ARBA" id="ARBA00023274"/>
    </source>
</evidence>
<evidence type="ECO:0000256" key="3">
    <source>
        <dbReference type="ARBA" id="ARBA00022884"/>
    </source>
</evidence>
<evidence type="ECO:0000256" key="1">
    <source>
        <dbReference type="ARBA" id="ARBA00006540"/>
    </source>
</evidence>
<protein>
    <recommendedName>
        <fullName evidence="6 7">50S ribosomal protein L3</fullName>
    </recommendedName>
</protein>
<evidence type="ECO:0000256" key="6">
    <source>
        <dbReference type="ARBA" id="ARBA00035457"/>
    </source>
</evidence>
<dbReference type="Gene3D" id="3.30.1430.10">
    <property type="match status" value="1"/>
</dbReference>
<keyword evidence="5" id="KW-0687">Ribonucleoprotein</keyword>